<dbReference type="GO" id="GO:0050434">
    <property type="term" value="P:positive regulation of viral transcription"/>
    <property type="evidence" value="ECO:0007669"/>
    <property type="project" value="TreeGrafter"/>
</dbReference>
<feature type="region of interest" description="Disordered" evidence="2">
    <location>
        <begin position="1"/>
        <end position="37"/>
    </location>
</feature>
<evidence type="ECO:0000313" key="3">
    <source>
        <dbReference type="EMBL" id="KAK1335224.1"/>
    </source>
</evidence>
<name>A0AA40HPZ4_CNENI</name>
<reference evidence="3" key="1">
    <citation type="submission" date="2023-06" db="EMBL/GenBank/DDBJ databases">
        <title>Reference genome for the Northern bat (Eptesicus nilssonii), a most northern bat species.</title>
        <authorList>
            <person name="Laine V.N."/>
            <person name="Pulliainen A.T."/>
            <person name="Lilley T.M."/>
        </authorList>
    </citation>
    <scope>NUCLEOTIDE SEQUENCE</scope>
    <source>
        <strain evidence="3">BLF_Eptnil</strain>
        <tissue evidence="3">Kidney</tissue>
    </source>
</reference>
<accession>A0AA40HPZ4</accession>
<dbReference type="AlphaFoldDB" id="A0AA40HPZ4"/>
<dbReference type="Pfam" id="PF15316">
    <property type="entry name" value="MDFI"/>
    <property type="match status" value="1"/>
</dbReference>
<feature type="compositionally biased region" description="Low complexity" evidence="2">
    <location>
        <begin position="385"/>
        <end position="395"/>
    </location>
</feature>
<feature type="compositionally biased region" description="Low complexity" evidence="2">
    <location>
        <begin position="1"/>
        <end position="17"/>
    </location>
</feature>
<gene>
    <name evidence="3" type="ORF">QTO34_004808</name>
</gene>
<comment type="similarity">
    <text evidence="1">Belongs to the MDFI family.</text>
</comment>
<dbReference type="Proteomes" id="UP001177744">
    <property type="component" value="Unassembled WGS sequence"/>
</dbReference>
<evidence type="ECO:0000256" key="1">
    <source>
        <dbReference type="ARBA" id="ARBA00025778"/>
    </source>
</evidence>
<proteinExistence type="inferred from homology"/>
<feature type="region of interest" description="Disordered" evidence="2">
    <location>
        <begin position="383"/>
        <end position="434"/>
    </location>
</feature>
<evidence type="ECO:0000256" key="2">
    <source>
        <dbReference type="SAM" id="MobiDB-lite"/>
    </source>
</evidence>
<keyword evidence="4" id="KW-1185">Reference proteome</keyword>
<evidence type="ECO:0008006" key="5">
    <source>
        <dbReference type="Google" id="ProtNLM"/>
    </source>
</evidence>
<dbReference type="GO" id="GO:0005737">
    <property type="term" value="C:cytoplasm"/>
    <property type="evidence" value="ECO:0007669"/>
    <property type="project" value="TreeGrafter"/>
</dbReference>
<dbReference type="PANTHER" id="PTHR15304">
    <property type="entry name" value="MYOD FAMILY INHIBITOR"/>
    <property type="match status" value="1"/>
</dbReference>
<dbReference type="PANTHER" id="PTHR15304:SF0">
    <property type="entry name" value="MYOD FAMILY INHIBITOR DOMAIN-CONTAINING PROTEIN"/>
    <property type="match status" value="1"/>
</dbReference>
<comment type="caution">
    <text evidence="3">The sequence shown here is derived from an EMBL/GenBank/DDBJ whole genome shotgun (WGS) entry which is preliminary data.</text>
</comment>
<dbReference type="GO" id="GO:0045892">
    <property type="term" value="P:negative regulation of DNA-templated transcription"/>
    <property type="evidence" value="ECO:0007669"/>
    <property type="project" value="TreeGrafter"/>
</dbReference>
<evidence type="ECO:0000313" key="4">
    <source>
        <dbReference type="Proteomes" id="UP001177744"/>
    </source>
</evidence>
<dbReference type="GO" id="GO:0005634">
    <property type="term" value="C:nucleus"/>
    <property type="evidence" value="ECO:0007669"/>
    <property type="project" value="TreeGrafter"/>
</dbReference>
<organism evidence="3 4">
    <name type="scientific">Cnephaeus nilssonii</name>
    <name type="common">Northern bat</name>
    <name type="synonym">Eptesicus nilssonii</name>
    <dbReference type="NCBI Taxonomy" id="3371016"/>
    <lineage>
        <taxon>Eukaryota</taxon>
        <taxon>Metazoa</taxon>
        <taxon>Chordata</taxon>
        <taxon>Craniata</taxon>
        <taxon>Vertebrata</taxon>
        <taxon>Euteleostomi</taxon>
        <taxon>Mammalia</taxon>
        <taxon>Eutheria</taxon>
        <taxon>Laurasiatheria</taxon>
        <taxon>Chiroptera</taxon>
        <taxon>Yangochiroptera</taxon>
        <taxon>Vespertilionidae</taxon>
        <taxon>Cnephaeus</taxon>
    </lineage>
</organism>
<dbReference type="InterPro" id="IPR026134">
    <property type="entry name" value="MDFI/MDFIC"/>
</dbReference>
<dbReference type="EMBL" id="JAULJE010000014">
    <property type="protein sequence ID" value="KAK1335224.1"/>
    <property type="molecule type" value="Genomic_DNA"/>
</dbReference>
<protein>
    <recommendedName>
        <fullName evidence="5">MyoD family inhibitor domain-containing protein</fullName>
    </recommendedName>
</protein>
<sequence>MSDAGEALGPGPRPGAEAGEGRLGAPAQDKCEKENTERDITHATNSCFTHGEMQDQFIWGNCSEDELIRSPGKKALAQSCVGEEGNICAQPQRLPQLQTSAQEPSEEDIDKTRNCHKSLSNGNGIHHGAKHVSVDNRRLSAPVSQKMHRKIQSSLSVNSDINKKSKVNAVFSQKPGSSPEGSPQALLSGLCLLVLGLPHCHCTKEAPKPCCPGSVCRAWGFPAITLRKKPPSPAVRALSAVSGGGSSFAAWSARTLVGLAGPDAAALVEQEGWICPLRRWIQLHLLVPMNPHEPLRPPMGLTGPDAGAPVEGADPASLFRRTGPDTPAAGLRGLGAAILWLRGLPFCHGEQEEVEKPSGAIGPAAAACTHLQSQAIGTAPALAAGVSGSSSTGSESEQRSGRQKVQVGPITSSRCERRLLALTTPQEQGEMEKP</sequence>